<keyword evidence="3 6" id="KW-0812">Transmembrane</keyword>
<dbReference type="OrthoDB" id="7165334at2"/>
<feature type="transmembrane region" description="Helical" evidence="6">
    <location>
        <begin position="54"/>
        <end position="75"/>
    </location>
</feature>
<feature type="transmembrane region" description="Helical" evidence="6">
    <location>
        <begin position="260"/>
        <end position="277"/>
    </location>
</feature>
<dbReference type="InterPro" id="IPR037185">
    <property type="entry name" value="EmrE-like"/>
</dbReference>
<feature type="transmembrane region" description="Helical" evidence="6">
    <location>
        <begin position="143"/>
        <end position="160"/>
    </location>
</feature>
<dbReference type="EMBL" id="FXTK01000016">
    <property type="protein sequence ID" value="SMO88172.1"/>
    <property type="molecule type" value="Genomic_DNA"/>
</dbReference>
<reference evidence="8 9" key="1">
    <citation type="submission" date="2017-05" db="EMBL/GenBank/DDBJ databases">
        <authorList>
            <person name="Varghese N."/>
            <person name="Submissions S."/>
        </authorList>
    </citation>
    <scope>NUCLEOTIDE SEQUENCE [LARGE SCALE GENOMIC DNA]</scope>
    <source>
        <strain evidence="8 9">DSM 100094</strain>
    </source>
</reference>
<dbReference type="Gene3D" id="1.10.3730.20">
    <property type="match status" value="1"/>
</dbReference>
<feature type="transmembrane region" description="Helical" evidence="6">
    <location>
        <begin position="283"/>
        <end position="301"/>
    </location>
</feature>
<sequence>MRTPFQTAEPPSETPVLGMSAADNLRGAALMILSTAGFICNDAVMKSVTQELPLYQSVAIRGGMILILMLLFLRIQQGGVRLSVPRADVVPLILRTAADIVSTVLYLIALRQMALADISAIMQALPLAVTLAAAVFFREPLGWMRLGAICIGFVGVLLILRPGTGAFDMWSVIALASMALIVVRDMVTRMFSAHVGSSTIAFHAALMVTVSGFVLGVGETWRMPSVRELALLGLAALFLTAGYITAVATMRVGQISFVAPFRYTSLIWAILLGLFVFGEWPDLWTWAGSALVVGAGLYTIIRERRLMGRV</sequence>
<feature type="transmembrane region" description="Helical" evidence="6">
    <location>
        <begin position="195"/>
        <end position="217"/>
    </location>
</feature>
<accession>A0A521EW59</accession>
<keyword evidence="9" id="KW-1185">Reference proteome</keyword>
<feature type="transmembrane region" description="Helical" evidence="6">
    <location>
        <begin position="87"/>
        <end position="108"/>
    </location>
</feature>
<dbReference type="GO" id="GO:0016020">
    <property type="term" value="C:membrane"/>
    <property type="evidence" value="ECO:0007669"/>
    <property type="project" value="UniProtKB-SubCell"/>
</dbReference>
<evidence type="ECO:0000259" key="7">
    <source>
        <dbReference type="Pfam" id="PF00892"/>
    </source>
</evidence>
<evidence type="ECO:0000256" key="2">
    <source>
        <dbReference type="ARBA" id="ARBA00009853"/>
    </source>
</evidence>
<evidence type="ECO:0000256" key="1">
    <source>
        <dbReference type="ARBA" id="ARBA00004141"/>
    </source>
</evidence>
<dbReference type="PANTHER" id="PTHR22911">
    <property type="entry name" value="ACYL-MALONYL CONDENSING ENZYME-RELATED"/>
    <property type="match status" value="1"/>
</dbReference>
<protein>
    <submittedName>
        <fullName evidence="8">Permease of the drug/metabolite transporter (DMT) superfamily</fullName>
    </submittedName>
</protein>
<dbReference type="SUPFAM" id="SSF103481">
    <property type="entry name" value="Multidrug resistance efflux transporter EmrE"/>
    <property type="match status" value="2"/>
</dbReference>
<gene>
    <name evidence="8" type="ORF">SAMN06265221_11629</name>
</gene>
<dbReference type="Proteomes" id="UP000319014">
    <property type="component" value="Unassembled WGS sequence"/>
</dbReference>
<comment type="subcellular location">
    <subcellularLocation>
        <location evidence="1">Membrane</location>
        <topology evidence="1">Multi-pass membrane protein</topology>
    </subcellularLocation>
</comment>
<keyword evidence="4 6" id="KW-1133">Transmembrane helix</keyword>
<evidence type="ECO:0000256" key="6">
    <source>
        <dbReference type="SAM" id="Phobius"/>
    </source>
</evidence>
<evidence type="ECO:0000256" key="4">
    <source>
        <dbReference type="ARBA" id="ARBA00022989"/>
    </source>
</evidence>
<feature type="transmembrane region" description="Helical" evidence="6">
    <location>
        <begin position="229"/>
        <end position="248"/>
    </location>
</feature>
<keyword evidence="5 6" id="KW-0472">Membrane</keyword>
<organism evidence="8 9">
    <name type="scientific">Paracoccus laeviglucosivorans</name>
    <dbReference type="NCBI Taxonomy" id="1197861"/>
    <lineage>
        <taxon>Bacteria</taxon>
        <taxon>Pseudomonadati</taxon>
        <taxon>Pseudomonadota</taxon>
        <taxon>Alphaproteobacteria</taxon>
        <taxon>Rhodobacterales</taxon>
        <taxon>Paracoccaceae</taxon>
        <taxon>Paracoccus</taxon>
    </lineage>
</organism>
<dbReference type="AlphaFoldDB" id="A0A521EW59"/>
<name>A0A521EW59_9RHOB</name>
<dbReference type="PANTHER" id="PTHR22911:SF6">
    <property type="entry name" value="SOLUTE CARRIER FAMILY 35 MEMBER G1"/>
    <property type="match status" value="1"/>
</dbReference>
<dbReference type="InterPro" id="IPR000620">
    <property type="entry name" value="EamA_dom"/>
</dbReference>
<evidence type="ECO:0000256" key="5">
    <source>
        <dbReference type="ARBA" id="ARBA00023136"/>
    </source>
</evidence>
<evidence type="ECO:0000256" key="3">
    <source>
        <dbReference type="ARBA" id="ARBA00022692"/>
    </source>
</evidence>
<feature type="transmembrane region" description="Helical" evidence="6">
    <location>
        <begin position="114"/>
        <end position="136"/>
    </location>
</feature>
<feature type="domain" description="EamA" evidence="7">
    <location>
        <begin position="170"/>
        <end position="295"/>
    </location>
</feature>
<evidence type="ECO:0000313" key="8">
    <source>
        <dbReference type="EMBL" id="SMO88172.1"/>
    </source>
</evidence>
<dbReference type="Pfam" id="PF00892">
    <property type="entry name" value="EamA"/>
    <property type="match status" value="2"/>
</dbReference>
<evidence type="ECO:0000313" key="9">
    <source>
        <dbReference type="Proteomes" id="UP000319014"/>
    </source>
</evidence>
<feature type="domain" description="EamA" evidence="7">
    <location>
        <begin position="26"/>
        <end position="160"/>
    </location>
</feature>
<proteinExistence type="inferred from homology"/>
<comment type="similarity">
    <text evidence="2">Belongs to the drug/metabolite transporter (DMT) superfamily. 10 TMS drug/metabolite exporter (DME) (TC 2.A.7.3) family.</text>
</comment>
<dbReference type="RefSeq" id="WP_142664084.1">
    <property type="nucleotide sequence ID" value="NZ_FXTK01000016.1"/>
</dbReference>